<feature type="region of interest" description="Disordered" evidence="1">
    <location>
        <begin position="464"/>
        <end position="493"/>
    </location>
</feature>
<protein>
    <submittedName>
        <fullName evidence="2 3">Protein unc-80</fullName>
    </submittedName>
</protein>
<name>A0A5K3EX53_MESCO</name>
<dbReference type="WBParaSite" id="MCU_003822-RE">
    <property type="protein sequence ID" value="MCU_003822-RE"/>
    <property type="gene ID" value="MCU_003822"/>
</dbReference>
<reference evidence="2 3" key="1">
    <citation type="submission" date="2019-11" db="UniProtKB">
        <authorList>
            <consortium name="WormBaseParasite"/>
        </authorList>
    </citation>
    <scope>IDENTIFICATION</scope>
</reference>
<dbReference type="PANTHER" id="PTHR12482:SF5">
    <property type="entry name" value="DUF676 DOMAIN-CONTAINING PROTEIN"/>
    <property type="match status" value="1"/>
</dbReference>
<dbReference type="WBParaSite" id="MCU_003822-RC">
    <property type="protein sequence ID" value="MCU_003822-RC"/>
    <property type="gene ID" value="MCU_003822"/>
</dbReference>
<dbReference type="InterPro" id="IPR022122">
    <property type="entry name" value="DUF3657"/>
</dbReference>
<dbReference type="InterPro" id="IPR044294">
    <property type="entry name" value="Lipase-like"/>
</dbReference>
<dbReference type="Pfam" id="PF12394">
    <property type="entry name" value="DUF3657"/>
    <property type="match status" value="1"/>
</dbReference>
<feature type="region of interest" description="Disordered" evidence="1">
    <location>
        <begin position="619"/>
        <end position="668"/>
    </location>
</feature>
<sequence>MYHKESTVINNAFEQQIQVNVETTQLEDVFKHNALLLCAELWFAEETESDVSNDKLQLISSRQMRVHLSPTRGLSHHFLVFFDYTHLCAVDFVIYGYLTSILPGLSRSPSLPSNFQSLIAYEDHAKQTWRDVLLGSLLSHHGMHFKRTLLQNVNKRHFAIAIHRHLCQALLSARERMLILWHEIAIFLKNQFQPTSEIADLRGLLEGITSNFQLITSENEMEATIARDIEALNGENSMMFRQICEFAFSTSKVAKHLQRKSHQVRMKRMAESFFVQELQIPQLLAVYEPSTTGHEAMASAVRQSQYFQQLPELPVSCRELDGDPSNIPIVFEDVYVPLTEAQRNGVVQSTLDAIVPVSSSKPSRRIQKEEGIRTDFNHRPAYRPASVVAGSTSSVEDTILADLAVSRSGSYKSLVFGRSHCLVPSESRRNRFNLGRRVSTRSDVAIAGGRSDVRLLSYRRITDDSPERNGISRSTTSKSQDCDDVDDEKGHWRAGSGNASRFSKFGEACGQSVSLLSLPSLDVTSPVPLPKFHLLLRLKHNRNQRQMKHALSTPNLDVAAAAASSEAPLNLRSFSVALEAVGRCPRCGLPDWGGADRPTDTAAAAAPYSLSMPSLTSLDPGGGSCSLSDPGVSNSLPVRPSMRRLKQQKRQQQMAKSLFGRSSKSRCE</sequence>
<feature type="compositionally biased region" description="Polar residues" evidence="1">
    <location>
        <begin position="625"/>
        <end position="636"/>
    </location>
</feature>
<dbReference type="AlphaFoldDB" id="A0A5K3EX53"/>
<evidence type="ECO:0000313" key="3">
    <source>
        <dbReference type="WBParaSite" id="MCU_003822-RE"/>
    </source>
</evidence>
<accession>A0A5K3EX53</accession>
<dbReference type="PANTHER" id="PTHR12482">
    <property type="entry name" value="LIPASE ROG1-RELATED-RELATED"/>
    <property type="match status" value="1"/>
</dbReference>
<proteinExistence type="predicted"/>
<evidence type="ECO:0000313" key="2">
    <source>
        <dbReference type="WBParaSite" id="MCU_003822-RC"/>
    </source>
</evidence>
<organism evidence="3">
    <name type="scientific">Mesocestoides corti</name>
    <name type="common">Flatworm</name>
    <dbReference type="NCBI Taxonomy" id="53468"/>
    <lineage>
        <taxon>Eukaryota</taxon>
        <taxon>Metazoa</taxon>
        <taxon>Spiralia</taxon>
        <taxon>Lophotrochozoa</taxon>
        <taxon>Platyhelminthes</taxon>
        <taxon>Cestoda</taxon>
        <taxon>Eucestoda</taxon>
        <taxon>Cyclophyllidea</taxon>
        <taxon>Mesocestoididae</taxon>
        <taxon>Mesocestoides</taxon>
    </lineage>
</organism>
<evidence type="ECO:0000256" key="1">
    <source>
        <dbReference type="SAM" id="MobiDB-lite"/>
    </source>
</evidence>